<dbReference type="PANTHER" id="PTHR24362:SF309">
    <property type="entry name" value="PROTEIN KINASE DOMAIN-CONTAINING PROTEIN"/>
    <property type="match status" value="1"/>
</dbReference>
<dbReference type="PANTHER" id="PTHR24362">
    <property type="entry name" value="SERINE/THREONINE-PROTEIN KINASE NEK"/>
    <property type="match status" value="1"/>
</dbReference>
<dbReference type="GO" id="GO:0005524">
    <property type="term" value="F:ATP binding"/>
    <property type="evidence" value="ECO:0007669"/>
    <property type="project" value="InterPro"/>
</dbReference>
<keyword evidence="2" id="KW-0418">Kinase</keyword>
<dbReference type="Pfam" id="PF00069">
    <property type="entry name" value="Pkinase"/>
    <property type="match status" value="1"/>
</dbReference>
<dbReference type="AlphaFoldDB" id="A0AB35ZCZ6"/>
<reference evidence="3" key="1">
    <citation type="submission" date="2019-09" db="EMBL/GenBank/DDBJ databases">
        <title>Distinct polysaccharide growth profiles of human intestinal Prevotella copri isolates.</title>
        <authorList>
            <person name="Fehlner-Peach H."/>
            <person name="Magnabosco C."/>
            <person name="Raghavan V."/>
            <person name="Scher J.U."/>
            <person name="Tett A."/>
            <person name="Cox L.M."/>
            <person name="Gottsegen C."/>
            <person name="Watters A."/>
            <person name="Wiltshire- Gordon J.D."/>
            <person name="Segata N."/>
            <person name="Bonneau R."/>
            <person name="Littman D.R."/>
        </authorList>
    </citation>
    <scope>NUCLEOTIDE SEQUENCE [LARGE SCALE GENOMIC DNA]</scope>
    <source>
        <strain evidence="3">iAK279</strain>
    </source>
</reference>
<name>A0AB35ZCZ6_9BACT</name>
<dbReference type="Gene3D" id="1.10.510.10">
    <property type="entry name" value="Transferase(Phosphotransferase) domain 1"/>
    <property type="match status" value="1"/>
</dbReference>
<evidence type="ECO:0000313" key="3">
    <source>
        <dbReference type="Proteomes" id="UP000390763"/>
    </source>
</evidence>
<accession>A0AB35ZCZ6</accession>
<dbReference type="PROSITE" id="PS50011">
    <property type="entry name" value="PROTEIN_KINASE_DOM"/>
    <property type="match status" value="1"/>
</dbReference>
<dbReference type="SMART" id="SM00220">
    <property type="entry name" value="S_TKc"/>
    <property type="match status" value="1"/>
</dbReference>
<dbReference type="Proteomes" id="UP000390763">
    <property type="component" value="Unassembled WGS sequence"/>
</dbReference>
<organism evidence="2 3">
    <name type="scientific">Segatella copri</name>
    <dbReference type="NCBI Taxonomy" id="165179"/>
    <lineage>
        <taxon>Bacteria</taxon>
        <taxon>Pseudomonadati</taxon>
        <taxon>Bacteroidota</taxon>
        <taxon>Bacteroidia</taxon>
        <taxon>Bacteroidales</taxon>
        <taxon>Prevotellaceae</taxon>
        <taxon>Segatella</taxon>
    </lineage>
</organism>
<dbReference type="EMBL" id="VZBT01000013">
    <property type="protein sequence ID" value="MQO02810.1"/>
    <property type="molecule type" value="Genomic_DNA"/>
</dbReference>
<gene>
    <name evidence="2" type="ORF">F7D62_01495</name>
</gene>
<dbReference type="GO" id="GO:0004672">
    <property type="term" value="F:protein kinase activity"/>
    <property type="evidence" value="ECO:0007669"/>
    <property type="project" value="InterPro"/>
</dbReference>
<dbReference type="InterPro" id="IPR011009">
    <property type="entry name" value="Kinase-like_dom_sf"/>
</dbReference>
<dbReference type="InterPro" id="IPR000719">
    <property type="entry name" value="Prot_kinase_dom"/>
</dbReference>
<keyword evidence="2" id="KW-0808">Transferase</keyword>
<dbReference type="RefSeq" id="WP_153088279.1">
    <property type="nucleotide sequence ID" value="NZ_VZAO01000224.1"/>
</dbReference>
<evidence type="ECO:0000259" key="1">
    <source>
        <dbReference type="PROSITE" id="PS50011"/>
    </source>
</evidence>
<dbReference type="SUPFAM" id="SSF56112">
    <property type="entry name" value="Protein kinase-like (PK-like)"/>
    <property type="match status" value="1"/>
</dbReference>
<comment type="caution">
    <text evidence="2">The sequence shown here is derived from an EMBL/GenBank/DDBJ whole genome shotgun (WGS) entry which is preliminary data.</text>
</comment>
<feature type="domain" description="Protein kinase" evidence="1">
    <location>
        <begin position="24"/>
        <end position="331"/>
    </location>
</feature>
<proteinExistence type="predicted"/>
<sequence length="353" mass="40772">MAKTSLEEQQKLVGYTFQTGWKVIRIHTSSGSQTGGVYSMCFDVEKDNRVCFMKALDFKQYMTRNVNDKGDPMSCLKMMIDQFQYERNLSEICKGGKVRKVVYVLDSGQEYVETFNMMVPYLVFEMADDDIHHMLDVSERLEFSWKMKSLHDVAVGMYNLHKVGITHQDIKPSNILQFKDETKIGDLGCSSCEALVSPFEDRLFTGDHNYSPPERAYKWSIEDNAKQKYLTDCYLLGSLIVFYITGMSMNALLYKYLPDSYLPDSYKGDKAQIRTYLNNAFASAMEEIKKSIPNMRLRERLLQTIGYLCSPLPEFRGHPKNLNSSHGNPYNLERFITVLDLMRAEAEIAVFKR</sequence>
<protein>
    <submittedName>
        <fullName evidence="2">Protein kinase</fullName>
    </submittedName>
</protein>
<evidence type="ECO:0000313" key="2">
    <source>
        <dbReference type="EMBL" id="MQO02810.1"/>
    </source>
</evidence>